<dbReference type="Gene3D" id="3.40.50.720">
    <property type="entry name" value="NAD(P)-binding Rossmann-like Domain"/>
    <property type="match status" value="1"/>
</dbReference>
<dbReference type="EMBL" id="JAPVEA010000006">
    <property type="protein sequence ID" value="KAJ5449417.1"/>
    <property type="molecule type" value="Genomic_DNA"/>
</dbReference>
<dbReference type="PANTHER" id="PTHR32487">
    <property type="entry name" value="3-OXO-DELTA(4,5)-STEROID 5-BETA-REDUCTASE"/>
    <property type="match status" value="1"/>
</dbReference>
<dbReference type="AlphaFoldDB" id="A0AAD6C372"/>
<keyword evidence="2" id="KW-1185">Reference proteome</keyword>
<protein>
    <submittedName>
        <fullName evidence="1">Nucleoside-diphosphate-sugar epimerase GsfE</fullName>
    </submittedName>
</protein>
<evidence type="ECO:0000313" key="1">
    <source>
        <dbReference type="EMBL" id="KAJ5449417.1"/>
    </source>
</evidence>
<organism evidence="1 2">
    <name type="scientific">Penicillium daleae</name>
    <dbReference type="NCBI Taxonomy" id="63821"/>
    <lineage>
        <taxon>Eukaryota</taxon>
        <taxon>Fungi</taxon>
        <taxon>Dikarya</taxon>
        <taxon>Ascomycota</taxon>
        <taxon>Pezizomycotina</taxon>
        <taxon>Eurotiomycetes</taxon>
        <taxon>Eurotiomycetidae</taxon>
        <taxon>Eurotiales</taxon>
        <taxon>Aspergillaceae</taxon>
        <taxon>Penicillium</taxon>
    </lineage>
</organism>
<dbReference type="PANTHER" id="PTHR32487:SF0">
    <property type="entry name" value="3-OXO-DELTA(4,5)-STEROID 5-BETA-REDUCTASE"/>
    <property type="match status" value="1"/>
</dbReference>
<name>A0AAD6C372_9EURO</name>
<gene>
    <name evidence="1" type="ORF">N7458_005866</name>
</gene>
<reference evidence="1" key="2">
    <citation type="journal article" date="2023" name="IMA Fungus">
        <title>Comparative genomic study of the Penicillium genus elucidates a diverse pangenome and 15 lateral gene transfer events.</title>
        <authorList>
            <person name="Petersen C."/>
            <person name="Sorensen T."/>
            <person name="Nielsen M.R."/>
            <person name="Sondergaard T.E."/>
            <person name="Sorensen J.L."/>
            <person name="Fitzpatrick D.A."/>
            <person name="Frisvad J.C."/>
            <person name="Nielsen K.L."/>
        </authorList>
    </citation>
    <scope>NUCLEOTIDE SEQUENCE</scope>
    <source>
        <strain evidence="1">IBT 16125</strain>
    </source>
</reference>
<comment type="caution">
    <text evidence="1">The sequence shown here is derived from an EMBL/GenBank/DDBJ whole genome shotgun (WGS) entry which is preliminary data.</text>
</comment>
<dbReference type="GeneID" id="81599491"/>
<sequence length="220" mass="25336">MLSVRQVYLGSHRKEDLLANGISEAFTIAVYFLLCRELGEPPLFPGNENIWTSFYQKSYAPGIADLAIFAATHEHCANEAFNHNNGDRTFWPKIAAYWGREVSIRSGNIPSPEPKFENMKKDSNSLVLGLDLIEWLKDKQEVWDRIVEKYGGKREAFIWASWDHLNWAMGRAVTTLLSLDKARKFGWTRYDSTYESWVSAFKTMQVAGILPNRRHLDSKE</sequence>
<dbReference type="RefSeq" id="XP_056764952.1">
    <property type="nucleotide sequence ID" value="XM_056909248.1"/>
</dbReference>
<reference evidence="1" key="1">
    <citation type="submission" date="2022-12" db="EMBL/GenBank/DDBJ databases">
        <authorList>
            <person name="Petersen C."/>
        </authorList>
    </citation>
    <scope>NUCLEOTIDE SEQUENCE</scope>
    <source>
        <strain evidence="1">IBT 16125</strain>
    </source>
</reference>
<proteinExistence type="predicted"/>
<evidence type="ECO:0000313" key="2">
    <source>
        <dbReference type="Proteomes" id="UP001213681"/>
    </source>
</evidence>
<accession>A0AAD6C372</accession>
<dbReference type="Proteomes" id="UP001213681">
    <property type="component" value="Unassembled WGS sequence"/>
</dbReference>